<dbReference type="EMBL" id="AVOT02009958">
    <property type="protein sequence ID" value="MBW0489189.1"/>
    <property type="molecule type" value="Genomic_DNA"/>
</dbReference>
<protein>
    <submittedName>
        <fullName evidence="1">Uncharacterized protein</fullName>
    </submittedName>
</protein>
<dbReference type="OrthoDB" id="7701485at2759"/>
<sequence>MTIVHKDVNINENTDGLSRWELTNTPDNISYDPENSEPRISIEGINIMDVETEFFEEVRESYKPEKNCHILTSLPEKNSNIQLWLILWMICGKLHIIMEDSIYLMLTNQPQTYELAKRIIQTLEDVIRRFCAYGMELKDSDGFNHDWFTLIPELELAYKSSIHALTGQNSSMLKKGCNPKLPVDTLKKDLVDIQPN</sequence>
<name>A0A9Q3H426_9BASI</name>
<comment type="caution">
    <text evidence="1">The sequence shown here is derived from an EMBL/GenBank/DDBJ whole genome shotgun (WGS) entry which is preliminary data.</text>
</comment>
<dbReference type="Proteomes" id="UP000765509">
    <property type="component" value="Unassembled WGS sequence"/>
</dbReference>
<dbReference type="GO" id="GO:0003676">
    <property type="term" value="F:nucleic acid binding"/>
    <property type="evidence" value="ECO:0007669"/>
    <property type="project" value="InterPro"/>
</dbReference>
<organism evidence="1 2">
    <name type="scientific">Austropuccinia psidii MF-1</name>
    <dbReference type="NCBI Taxonomy" id="1389203"/>
    <lineage>
        <taxon>Eukaryota</taxon>
        <taxon>Fungi</taxon>
        <taxon>Dikarya</taxon>
        <taxon>Basidiomycota</taxon>
        <taxon>Pucciniomycotina</taxon>
        <taxon>Pucciniomycetes</taxon>
        <taxon>Pucciniales</taxon>
        <taxon>Sphaerophragmiaceae</taxon>
        <taxon>Austropuccinia</taxon>
    </lineage>
</organism>
<dbReference type="InterPro" id="IPR036397">
    <property type="entry name" value="RNaseH_sf"/>
</dbReference>
<accession>A0A9Q3H426</accession>
<evidence type="ECO:0000313" key="1">
    <source>
        <dbReference type="EMBL" id="MBW0489189.1"/>
    </source>
</evidence>
<proteinExistence type="predicted"/>
<keyword evidence="2" id="KW-1185">Reference proteome</keyword>
<evidence type="ECO:0000313" key="2">
    <source>
        <dbReference type="Proteomes" id="UP000765509"/>
    </source>
</evidence>
<reference evidence="1" key="1">
    <citation type="submission" date="2021-03" db="EMBL/GenBank/DDBJ databases">
        <title>Draft genome sequence of rust myrtle Austropuccinia psidii MF-1, a brazilian biotype.</title>
        <authorList>
            <person name="Quecine M.C."/>
            <person name="Pachon D.M.R."/>
            <person name="Bonatelli M.L."/>
            <person name="Correr F.H."/>
            <person name="Franceschini L.M."/>
            <person name="Leite T.F."/>
            <person name="Margarido G.R.A."/>
            <person name="Almeida C.A."/>
            <person name="Ferrarezi J.A."/>
            <person name="Labate C.A."/>
        </authorList>
    </citation>
    <scope>NUCLEOTIDE SEQUENCE</scope>
    <source>
        <strain evidence="1">MF-1</strain>
    </source>
</reference>
<gene>
    <name evidence="1" type="ORF">O181_028904</name>
</gene>
<dbReference type="Gene3D" id="3.30.420.10">
    <property type="entry name" value="Ribonuclease H-like superfamily/Ribonuclease H"/>
    <property type="match status" value="1"/>
</dbReference>
<dbReference type="AlphaFoldDB" id="A0A9Q3H426"/>